<proteinExistence type="predicted"/>
<protein>
    <submittedName>
        <fullName evidence="1">Uncharacterized protein</fullName>
    </submittedName>
</protein>
<reference evidence="1" key="1">
    <citation type="submission" date="2020-03" db="EMBL/GenBank/DDBJ databases">
        <title>The deep terrestrial virosphere.</title>
        <authorList>
            <person name="Holmfeldt K."/>
            <person name="Nilsson E."/>
            <person name="Simone D."/>
            <person name="Lopez-Fernandez M."/>
            <person name="Wu X."/>
            <person name="de Brujin I."/>
            <person name="Lundin D."/>
            <person name="Andersson A."/>
            <person name="Bertilsson S."/>
            <person name="Dopson M."/>
        </authorList>
    </citation>
    <scope>NUCLEOTIDE SEQUENCE</scope>
    <source>
        <strain evidence="1">MM171B01839</strain>
    </source>
</reference>
<evidence type="ECO:0000313" key="1">
    <source>
        <dbReference type="EMBL" id="QJB01848.1"/>
    </source>
</evidence>
<accession>A0A6M3M317</accession>
<dbReference type="AlphaFoldDB" id="A0A6M3M317"/>
<sequence length="80" mass="9438">MEKFNRNEVEMSKICMDISDEEFTEISAALLRFETDLEAVEEGLTEHSLYEMSDYFTHRALLLKGLRIKLYEAWARREGS</sequence>
<gene>
    <name evidence="1" type="ORF">MM171B01839_0011</name>
</gene>
<name>A0A6M3M317_9ZZZZ</name>
<dbReference type="EMBL" id="MT143738">
    <property type="protein sequence ID" value="QJB01848.1"/>
    <property type="molecule type" value="Genomic_DNA"/>
</dbReference>
<organism evidence="1">
    <name type="scientific">viral metagenome</name>
    <dbReference type="NCBI Taxonomy" id="1070528"/>
    <lineage>
        <taxon>unclassified sequences</taxon>
        <taxon>metagenomes</taxon>
        <taxon>organismal metagenomes</taxon>
    </lineage>
</organism>